<feature type="region of interest" description="Disordered" evidence="1">
    <location>
        <begin position="187"/>
        <end position="206"/>
    </location>
</feature>
<dbReference type="GO" id="GO:0003677">
    <property type="term" value="F:DNA binding"/>
    <property type="evidence" value="ECO:0007669"/>
    <property type="project" value="InterPro"/>
</dbReference>
<evidence type="ECO:0000313" key="2">
    <source>
        <dbReference type="EMBL" id="MBB6675953.1"/>
    </source>
</evidence>
<evidence type="ECO:0000313" key="3">
    <source>
        <dbReference type="Proteomes" id="UP000574133"/>
    </source>
</evidence>
<dbReference type="Proteomes" id="UP000574133">
    <property type="component" value="Unassembled WGS sequence"/>
</dbReference>
<sequence length="307" mass="34702">MSRSIALVTPETQAVFKPEVLDVIRTSLCPTATDPEFVLFAHKAASYGLDPFKNEIFFIKYGNQARIQFAAEAYLSKAREKEGFQPPDTQVVCENDSFKARKVKREDGSDDWEILEHAISFPRGRIIGAYSIAYRIGFRPVTEFVDKDHIAHMYTGQNKDNWNKWEPDMIGKHVQQRALKRQYGLEFDDDDLHSGTPSAYEAPQRRDITTEANVAAAAERHQPAPQSEPDNENDKMDELRKQMNAKFKQLGITGKEAKSEYIASKNVVKGETPTLQELTKLVKMMEVDIAQRAAQTSDEDDLLGGEA</sequence>
<evidence type="ECO:0000256" key="1">
    <source>
        <dbReference type="SAM" id="MobiDB-lite"/>
    </source>
</evidence>
<gene>
    <name evidence="2" type="ORF">H4Q31_01280</name>
</gene>
<dbReference type="Pfam" id="PF03837">
    <property type="entry name" value="RecT"/>
    <property type="match status" value="1"/>
</dbReference>
<feature type="region of interest" description="Disordered" evidence="1">
    <location>
        <begin position="214"/>
        <end position="235"/>
    </location>
</feature>
<keyword evidence="3" id="KW-1185">Reference proteome</keyword>
<dbReference type="EMBL" id="JACJVN010000007">
    <property type="protein sequence ID" value="MBB6675953.1"/>
    <property type="molecule type" value="Genomic_DNA"/>
</dbReference>
<dbReference type="RefSeq" id="WP_185177259.1">
    <property type="nucleotide sequence ID" value="NZ_CBCSEP010000012.1"/>
</dbReference>
<comment type="caution">
    <text evidence="2">The sequence shown here is derived from an EMBL/GenBank/DDBJ whole genome shotgun (WGS) entry which is preliminary data.</text>
</comment>
<reference evidence="2 3" key="1">
    <citation type="submission" date="2020-08" db="EMBL/GenBank/DDBJ databases">
        <title>Cohnella phylogeny.</title>
        <authorList>
            <person name="Dunlap C."/>
        </authorList>
    </citation>
    <scope>NUCLEOTIDE SEQUENCE [LARGE SCALE GENOMIC DNA]</scope>
    <source>
        <strain evidence="2 3">DSM 103658</strain>
    </source>
</reference>
<dbReference type="AlphaFoldDB" id="A0A841T2Z5"/>
<dbReference type="GO" id="GO:0006259">
    <property type="term" value="P:DNA metabolic process"/>
    <property type="evidence" value="ECO:0007669"/>
    <property type="project" value="InterPro"/>
</dbReference>
<proteinExistence type="predicted"/>
<protein>
    <submittedName>
        <fullName evidence="2">Recombinase RecT</fullName>
    </submittedName>
</protein>
<dbReference type="InterPro" id="IPR018330">
    <property type="entry name" value="RecT_fam"/>
</dbReference>
<name>A0A841T2Z5_9BACL</name>
<organism evidence="2 3">
    <name type="scientific">Cohnella lubricantis</name>
    <dbReference type="NCBI Taxonomy" id="2163172"/>
    <lineage>
        <taxon>Bacteria</taxon>
        <taxon>Bacillati</taxon>
        <taxon>Bacillota</taxon>
        <taxon>Bacilli</taxon>
        <taxon>Bacillales</taxon>
        <taxon>Paenibacillaceae</taxon>
        <taxon>Cohnella</taxon>
    </lineage>
</organism>
<accession>A0A841T2Z5</accession>